<dbReference type="Gene3D" id="3.30.420.40">
    <property type="match status" value="2"/>
</dbReference>
<dbReference type="EMBL" id="CP030759">
    <property type="protein sequence ID" value="AXA37162.1"/>
    <property type="molecule type" value="Genomic_DNA"/>
</dbReference>
<feature type="binding site" evidence="8">
    <location>
        <position position="213"/>
    </location>
    <ligand>
        <name>substrate</name>
    </ligand>
</feature>
<organism evidence="10 11">
    <name type="scientific">Sumerlaea chitinivorans</name>
    <dbReference type="NCBI Taxonomy" id="2250252"/>
    <lineage>
        <taxon>Bacteria</taxon>
        <taxon>Candidatus Sumerlaeota</taxon>
        <taxon>Candidatus Sumerlaeia</taxon>
        <taxon>Candidatus Sumerlaeales</taxon>
        <taxon>Candidatus Sumerlaeaceae</taxon>
        <taxon>Candidatus Sumerlaea</taxon>
    </lineage>
</organism>
<dbReference type="EC" id="2.3.1.234" evidence="8"/>
<evidence type="ECO:0000256" key="2">
    <source>
        <dbReference type="ARBA" id="ARBA00022679"/>
    </source>
</evidence>
<evidence type="ECO:0000256" key="5">
    <source>
        <dbReference type="ARBA" id="ARBA00023004"/>
    </source>
</evidence>
<dbReference type="InterPro" id="IPR017860">
    <property type="entry name" value="Peptidase_M22_CS"/>
</dbReference>
<evidence type="ECO:0000313" key="11">
    <source>
        <dbReference type="Proteomes" id="UP000262583"/>
    </source>
</evidence>
<keyword evidence="5 8" id="KW-0408">Iron</keyword>
<dbReference type="GO" id="GO:0005506">
    <property type="term" value="F:iron ion binding"/>
    <property type="evidence" value="ECO:0007669"/>
    <property type="project" value="UniProtKB-UniRule"/>
</dbReference>
<feature type="binding site" evidence="8">
    <location>
        <position position="209"/>
    </location>
    <ligand>
        <name>substrate</name>
    </ligand>
</feature>
<evidence type="ECO:0000256" key="7">
    <source>
        <dbReference type="ARBA" id="ARBA00048117"/>
    </source>
</evidence>
<comment type="similarity">
    <text evidence="8">Belongs to the KAE1 / TsaD family.</text>
</comment>
<evidence type="ECO:0000259" key="9">
    <source>
        <dbReference type="Pfam" id="PF00814"/>
    </source>
</evidence>
<dbReference type="KEGG" id="schv:BRCON_2392"/>
<sequence length="364" mass="38761">MRILGIETSCDETSVAIVEDGRQILVNHIASQVRLHARFGGVVPELASRAHMRQLPAMIEATLSDAGMTWPDVDAIAVTQGPGLVGALLVGVETAKSLAFALGKPLIPVQHIAGHLYAPFLVGDSGSYRLIVLEAEGEDQGPAMPKNDAGEEPPLTFPFIGLVVSGGHTTLVRVASPTRFEILGETVDDAAGEAFDKVAKLLELGFPGGPIVDKLAREGNSKRFDFPRPMLRSGDFDFSFSGLKTAVAQVVHELGADRLREDRSLVADLCASFQEAVVEVLLKKAGMALKAFGCRELAIVGGVACNRRLREAPREYLPGIRVVFPPPILCTDNAAMIAGLAWHYRGAFAKADLALNAQADLPLA</sequence>
<proteinExistence type="inferred from homology"/>
<dbReference type="PROSITE" id="PS01016">
    <property type="entry name" value="GLYCOPROTEASE"/>
    <property type="match status" value="1"/>
</dbReference>
<feature type="binding site" evidence="8">
    <location>
        <begin position="163"/>
        <end position="167"/>
    </location>
    <ligand>
        <name>substrate</name>
    </ligand>
</feature>
<feature type="binding site" evidence="8">
    <location>
        <position position="111"/>
    </location>
    <ligand>
        <name>Fe cation</name>
        <dbReference type="ChEBI" id="CHEBI:24875"/>
    </ligand>
</feature>
<protein>
    <recommendedName>
        <fullName evidence="8">tRNA N6-adenosine threonylcarbamoyltransferase</fullName>
        <ecNumber evidence="8">2.3.1.234</ecNumber>
    </recommendedName>
    <alternativeName>
        <fullName evidence="8">N6-L-threonylcarbamoyladenine synthase</fullName>
        <shortName evidence="8">t(6)A synthase</shortName>
    </alternativeName>
    <alternativeName>
        <fullName evidence="8">t(6)A37 threonylcarbamoyladenosine biosynthesis protein TsaD</fullName>
    </alternativeName>
    <alternativeName>
        <fullName evidence="8">tRNA threonylcarbamoyladenosine biosynthesis protein TsaD</fullName>
    </alternativeName>
</protein>
<dbReference type="Proteomes" id="UP000262583">
    <property type="component" value="Chromosome"/>
</dbReference>
<evidence type="ECO:0000256" key="3">
    <source>
        <dbReference type="ARBA" id="ARBA00022694"/>
    </source>
</evidence>
<evidence type="ECO:0000313" key="10">
    <source>
        <dbReference type="EMBL" id="AXA37162.1"/>
    </source>
</evidence>
<keyword evidence="4 8" id="KW-0479">Metal-binding</keyword>
<dbReference type="SUPFAM" id="SSF53067">
    <property type="entry name" value="Actin-like ATPase domain"/>
    <property type="match status" value="2"/>
</dbReference>
<feature type="binding site" evidence="8">
    <location>
        <position position="306"/>
    </location>
    <ligand>
        <name>substrate</name>
    </ligand>
</feature>
<dbReference type="InterPro" id="IPR043129">
    <property type="entry name" value="ATPase_NBD"/>
</dbReference>
<evidence type="ECO:0000256" key="4">
    <source>
        <dbReference type="ARBA" id="ARBA00022723"/>
    </source>
</evidence>
<dbReference type="CDD" id="cd24133">
    <property type="entry name" value="ASKHA_NBD_TsaD_bac"/>
    <property type="match status" value="1"/>
</dbReference>
<dbReference type="FunFam" id="3.30.420.40:FF:000012">
    <property type="entry name" value="tRNA N6-adenosine threonylcarbamoyltransferase"/>
    <property type="match status" value="1"/>
</dbReference>
<gene>
    <name evidence="8" type="primary">tsaD</name>
    <name evidence="10" type="ORF">BRCON_2392</name>
</gene>
<evidence type="ECO:0000256" key="1">
    <source>
        <dbReference type="ARBA" id="ARBA00022490"/>
    </source>
</evidence>
<name>A0A2Z4Y915_SUMC1</name>
<dbReference type="PANTHER" id="PTHR11735">
    <property type="entry name" value="TRNA N6-ADENOSINE THREONYLCARBAMOYLTRANSFERASE"/>
    <property type="match status" value="1"/>
</dbReference>
<comment type="catalytic activity">
    <reaction evidence="7 8">
        <text>L-threonylcarbamoyladenylate + adenosine(37) in tRNA = N(6)-L-threonylcarbamoyladenosine(37) in tRNA + AMP + H(+)</text>
        <dbReference type="Rhea" id="RHEA:37059"/>
        <dbReference type="Rhea" id="RHEA-COMP:10162"/>
        <dbReference type="Rhea" id="RHEA-COMP:10163"/>
        <dbReference type="ChEBI" id="CHEBI:15378"/>
        <dbReference type="ChEBI" id="CHEBI:73682"/>
        <dbReference type="ChEBI" id="CHEBI:74411"/>
        <dbReference type="ChEBI" id="CHEBI:74418"/>
        <dbReference type="ChEBI" id="CHEBI:456215"/>
        <dbReference type="EC" id="2.3.1.234"/>
    </reaction>
</comment>
<feature type="binding site" evidence="8">
    <location>
        <position position="332"/>
    </location>
    <ligand>
        <name>Fe cation</name>
        <dbReference type="ChEBI" id="CHEBI:24875"/>
    </ligand>
</feature>
<dbReference type="GO" id="GO:0002949">
    <property type="term" value="P:tRNA threonylcarbamoyladenosine modification"/>
    <property type="evidence" value="ECO:0007669"/>
    <property type="project" value="UniProtKB-UniRule"/>
</dbReference>
<evidence type="ECO:0000256" key="8">
    <source>
        <dbReference type="HAMAP-Rule" id="MF_01445"/>
    </source>
</evidence>
<dbReference type="AlphaFoldDB" id="A0A2Z4Y915"/>
<dbReference type="InterPro" id="IPR000905">
    <property type="entry name" value="Gcp-like_dom"/>
</dbReference>
<dbReference type="InterPro" id="IPR017861">
    <property type="entry name" value="KAE1/TsaD"/>
</dbReference>
<reference evidence="10 11" key="1">
    <citation type="submission" date="2018-05" db="EMBL/GenBank/DDBJ databases">
        <title>A metagenomic window into the 2 km-deep terrestrial subsurface aquifer revealed taxonomically and functionally diverse microbial community comprising novel uncultured bacterial lineages.</title>
        <authorList>
            <person name="Kadnikov V.V."/>
            <person name="Mardanov A.V."/>
            <person name="Beletsky A.V."/>
            <person name="Banks D."/>
            <person name="Pimenov N.V."/>
            <person name="Frank Y.A."/>
            <person name="Karnachuk O.V."/>
            <person name="Ravin N.V."/>
        </authorList>
    </citation>
    <scope>NUCLEOTIDE SEQUENCE [LARGE SCALE GENOMIC DNA]</scope>
    <source>
        <strain evidence="10">BY</strain>
    </source>
</reference>
<dbReference type="Pfam" id="PF00814">
    <property type="entry name" value="TsaD"/>
    <property type="match status" value="2"/>
</dbReference>
<keyword evidence="6 8" id="KW-0012">Acyltransferase</keyword>
<dbReference type="GO" id="GO:0005737">
    <property type="term" value="C:cytoplasm"/>
    <property type="evidence" value="ECO:0007669"/>
    <property type="project" value="UniProtKB-SubCell"/>
</dbReference>
<dbReference type="PRINTS" id="PR00789">
    <property type="entry name" value="OSIALOPTASE"/>
</dbReference>
<feature type="binding site" evidence="8">
    <location>
        <position position="115"/>
    </location>
    <ligand>
        <name>Fe cation</name>
        <dbReference type="ChEBI" id="CHEBI:24875"/>
    </ligand>
</feature>
<keyword evidence="3 8" id="KW-0819">tRNA processing</keyword>
<comment type="subcellular location">
    <subcellularLocation>
        <location evidence="8">Cytoplasm</location>
    </subcellularLocation>
</comment>
<feature type="binding site" evidence="8">
    <location>
        <position position="196"/>
    </location>
    <ligand>
        <name>substrate</name>
    </ligand>
</feature>
<keyword evidence="1 8" id="KW-0963">Cytoplasm</keyword>
<feature type="domain" description="Gcp-like" evidence="9">
    <location>
        <begin position="23"/>
        <end position="122"/>
    </location>
</feature>
<comment type="function">
    <text evidence="8">Required for the formation of a threonylcarbamoyl group on adenosine at position 37 (t(6)A37) in tRNAs that read codons beginning with adenine. Is involved in the transfer of the threonylcarbamoyl moiety of threonylcarbamoyl-AMP (TC-AMP) to the N6 group of A37, together with TsaE and TsaB. TsaD likely plays a direct catalytic role in this reaction.</text>
</comment>
<keyword evidence="2 8" id="KW-0808">Transferase</keyword>
<accession>A0A2Z4Y915</accession>
<dbReference type="FunFam" id="3.30.420.40:FF:000040">
    <property type="entry name" value="tRNA N6-adenosine threonylcarbamoyltransferase"/>
    <property type="match status" value="1"/>
</dbReference>
<dbReference type="GO" id="GO:0061711">
    <property type="term" value="F:tRNA N(6)-L-threonylcarbamoyladenine synthase activity"/>
    <property type="evidence" value="ECO:0007669"/>
    <property type="project" value="UniProtKB-EC"/>
</dbReference>
<dbReference type="HAMAP" id="MF_01445">
    <property type="entry name" value="TsaD"/>
    <property type="match status" value="1"/>
</dbReference>
<evidence type="ECO:0000256" key="6">
    <source>
        <dbReference type="ARBA" id="ARBA00023315"/>
    </source>
</evidence>
<dbReference type="PANTHER" id="PTHR11735:SF6">
    <property type="entry name" value="TRNA N6-ADENOSINE THREONYLCARBAMOYLTRANSFERASE, MITOCHONDRIAL"/>
    <property type="match status" value="1"/>
</dbReference>
<dbReference type="InterPro" id="IPR022450">
    <property type="entry name" value="TsaD"/>
</dbReference>
<feature type="domain" description="Gcp-like" evidence="9">
    <location>
        <begin position="152"/>
        <end position="338"/>
    </location>
</feature>
<comment type="cofactor">
    <cofactor evidence="8">
        <name>Fe(2+)</name>
        <dbReference type="ChEBI" id="CHEBI:29033"/>
    </cofactor>
    <text evidence="8">Binds 1 Fe(2+) ion per subunit.</text>
</comment>